<evidence type="ECO:0000256" key="2">
    <source>
        <dbReference type="ARBA" id="ARBA00022801"/>
    </source>
</evidence>
<feature type="domain" description="Calcineurin-like phosphoesterase" evidence="6">
    <location>
        <begin position="22"/>
        <end position="280"/>
    </location>
</feature>
<evidence type="ECO:0000256" key="5">
    <source>
        <dbReference type="SAM" id="SignalP"/>
    </source>
</evidence>
<dbReference type="GeneID" id="101396793"/>
<dbReference type="Proteomes" id="UP000694910">
    <property type="component" value="Unplaced"/>
</dbReference>
<dbReference type="InterPro" id="IPR029052">
    <property type="entry name" value="Metallo-depent_PP-like"/>
</dbReference>
<feature type="chain" id="PRO_5046803516" evidence="5">
    <location>
        <begin position="19"/>
        <end position="492"/>
    </location>
</feature>
<dbReference type="SUPFAM" id="SSF56300">
    <property type="entry name" value="Metallo-dependent phosphatases"/>
    <property type="match status" value="1"/>
</dbReference>
<dbReference type="RefSeq" id="XP_014639545.1">
    <property type="nucleotide sequence ID" value="XM_014784059.1"/>
</dbReference>
<evidence type="ECO:0000256" key="1">
    <source>
        <dbReference type="ARBA" id="ARBA00008234"/>
    </source>
</evidence>
<organism evidence="7 8">
    <name type="scientific">Ceratotherium simum simum</name>
    <name type="common">Southern white rhinoceros</name>
    <dbReference type="NCBI Taxonomy" id="73337"/>
    <lineage>
        <taxon>Eukaryota</taxon>
        <taxon>Metazoa</taxon>
        <taxon>Chordata</taxon>
        <taxon>Craniata</taxon>
        <taxon>Vertebrata</taxon>
        <taxon>Euteleostomi</taxon>
        <taxon>Mammalia</taxon>
        <taxon>Eutheria</taxon>
        <taxon>Laurasiatheria</taxon>
        <taxon>Perissodactyla</taxon>
        <taxon>Rhinocerotidae</taxon>
        <taxon>Ceratotherium</taxon>
    </lineage>
</organism>
<keyword evidence="7" id="KW-1185">Reference proteome</keyword>
<keyword evidence="5" id="KW-0732">Signal</keyword>
<comment type="similarity">
    <text evidence="1">Belongs to the acid sphingomyelinase family.</text>
</comment>
<sequence>MCVLKLLIFLAHWAVARAGRGKFWHISDLHLDPDYKVSEDPLKVCPSAGSQPVPNAGPWGDYLCDSPWVLINSSIYAMKEIEPKPDFILWTGDDTPHVPNENLGEAAVLEIVERLTKLIREVFPDTQVYAALGNHDFHPKSQLPAGSNNIYNQIAELWRPWLSNESIALFREGAFYSEKLLGPSGAGRIVVLNTNLYYSNNEQTAGMADPGQQFQWLEDVLTNASRAGEMVYIIGHVPPGFFEKTRNKAWFREGFNEEYLKVVQKHHRVIAGQFFGHHHTDSFRMFYDDAGHGDLLREPEPGERAGGAQLGARVPGDRGLRGAQREHPLHARGTGPHRQRPGRAAALLCLQLGQLRHPGLRRGLPHRARVRAARGGLRRVLRLPARPRRRARAQARAPARGAAGPARAARAVTLGAARWHAEFVFPVVNGGSVTPRAGLFLLFPRRVNWDGTAGSGNEAPKTPPEAHFFHVLSEKQCSPCILFCALFLLICT</sequence>
<dbReference type="InterPro" id="IPR004843">
    <property type="entry name" value="Calcineurin-like_PHP"/>
</dbReference>
<protein>
    <submittedName>
        <fullName evidence="8">Acid sphingomyelinase-like phosphodiesterase 3b isoform X1</fullName>
    </submittedName>
</protein>
<accession>A0ABM1CJ14</accession>
<evidence type="ECO:0000313" key="7">
    <source>
        <dbReference type="Proteomes" id="UP000694910"/>
    </source>
</evidence>
<dbReference type="PANTHER" id="PTHR10340:SF25">
    <property type="entry name" value="ACID SPHINGOMYELINASE-LIKE PHOSPHODIESTERASE 3B"/>
    <property type="match status" value="1"/>
</dbReference>
<dbReference type="Gene3D" id="3.60.21.10">
    <property type="match status" value="1"/>
</dbReference>
<dbReference type="Pfam" id="PF00149">
    <property type="entry name" value="Metallophos"/>
    <property type="match status" value="1"/>
</dbReference>
<evidence type="ECO:0000256" key="4">
    <source>
        <dbReference type="SAM" id="MobiDB-lite"/>
    </source>
</evidence>
<proteinExistence type="inferred from homology"/>
<dbReference type="InterPro" id="IPR041805">
    <property type="entry name" value="ASMase/PPN1_MPP"/>
</dbReference>
<keyword evidence="3" id="KW-0325">Glycoprotein</keyword>
<feature type="signal peptide" evidence="5">
    <location>
        <begin position="1"/>
        <end position="18"/>
    </location>
</feature>
<evidence type="ECO:0000259" key="6">
    <source>
        <dbReference type="Pfam" id="PF00149"/>
    </source>
</evidence>
<feature type="region of interest" description="Disordered" evidence="4">
    <location>
        <begin position="299"/>
        <end position="321"/>
    </location>
</feature>
<gene>
    <name evidence="8" type="primary">LOC101396793</name>
</gene>
<dbReference type="PANTHER" id="PTHR10340">
    <property type="entry name" value="SPHINGOMYELIN PHOSPHODIESTERASE"/>
    <property type="match status" value="1"/>
</dbReference>
<reference evidence="8" key="1">
    <citation type="submission" date="2025-08" db="UniProtKB">
        <authorList>
            <consortium name="RefSeq"/>
        </authorList>
    </citation>
    <scope>IDENTIFICATION</scope>
</reference>
<evidence type="ECO:0000256" key="3">
    <source>
        <dbReference type="ARBA" id="ARBA00023180"/>
    </source>
</evidence>
<dbReference type="CDD" id="cd00842">
    <property type="entry name" value="MPP_ASMase"/>
    <property type="match status" value="1"/>
</dbReference>
<keyword evidence="2" id="KW-0378">Hydrolase</keyword>
<name>A0ABM1CJ14_CERSS</name>
<evidence type="ECO:0000313" key="8">
    <source>
        <dbReference type="RefSeq" id="XP_014639545.1"/>
    </source>
</evidence>